<dbReference type="GO" id="GO:0016709">
    <property type="term" value="F:oxidoreductase activity, acting on paired donors, with incorporation or reduction of molecular oxygen, NAD(P)H as one donor, and incorporation of one atom of oxygen"/>
    <property type="evidence" value="ECO:0007669"/>
    <property type="project" value="UniProtKB-ARBA"/>
</dbReference>
<dbReference type="AntiFam" id="ANF00093">
    <property type="entry name" value="Shadow ORF (opposite nagR)"/>
</dbReference>
<sequence length="283" mass="31946">LPRVGQEDLERALRRLRLEAVRSFQRLLKDRQRLADRADEFVGQGRRLHPAGGPHEQRIGAGLAQPQQRVAHCGLRQARDARRPRHIALGIDGVEDPQQVQVERFDIHILNSISLQYRLDNDERAEIKTPVLIVGGGPIGLSMAIELGWRGIESILVDEGDGTIEHPRTGLIAVRTMELFRRWGLAQRVRDCGFPDDYDLSMVFCTSLNGLLLDRESYPSMRDAPTPPETPEKKQRCPQLWLQPILTDAARAEPRARLLFKHRFVSLQQDGEGVTATATVLNT</sequence>
<accession>A0A4Q2UX47</accession>
<dbReference type="Gene3D" id="3.30.9.10">
    <property type="entry name" value="D-Amino Acid Oxidase, subunit A, domain 2"/>
    <property type="match status" value="1"/>
</dbReference>
<comment type="caution">
    <text evidence="6">The sequence shown here is derived from an EMBL/GenBank/DDBJ whole genome shotgun (WGS) entry which is preliminary data.</text>
</comment>
<evidence type="ECO:0000259" key="5">
    <source>
        <dbReference type="Pfam" id="PF01494"/>
    </source>
</evidence>
<dbReference type="PANTHER" id="PTHR43004:SF19">
    <property type="entry name" value="BINDING MONOOXYGENASE, PUTATIVE (JCVI)-RELATED"/>
    <property type="match status" value="1"/>
</dbReference>
<comment type="cofactor">
    <cofactor evidence="1">
        <name>FAD</name>
        <dbReference type="ChEBI" id="CHEBI:57692"/>
    </cofactor>
</comment>
<dbReference type="Proteomes" id="UP000290540">
    <property type="component" value="Unassembled WGS sequence"/>
</dbReference>
<dbReference type="InterPro" id="IPR002938">
    <property type="entry name" value="FAD-bd"/>
</dbReference>
<evidence type="ECO:0000313" key="7">
    <source>
        <dbReference type="Proteomes" id="UP000290540"/>
    </source>
</evidence>
<evidence type="ECO:0000256" key="4">
    <source>
        <dbReference type="ARBA" id="ARBA00023002"/>
    </source>
</evidence>
<dbReference type="Pfam" id="PF01494">
    <property type="entry name" value="FAD_binding_3"/>
    <property type="match status" value="1"/>
</dbReference>
<dbReference type="SUPFAM" id="SSF51905">
    <property type="entry name" value="FAD/NAD(P)-binding domain"/>
    <property type="match status" value="1"/>
</dbReference>
<reference evidence="6 7" key="1">
    <citation type="submission" date="2016-12" db="EMBL/GenBank/DDBJ databases">
        <title>Draft genome sequence of Fusarium oxysporum causing rot on Narcissus.</title>
        <authorList>
            <person name="Armitage A.D."/>
            <person name="Taylor A."/>
            <person name="Clarkson J.P."/>
            <person name="Harrison R.J."/>
            <person name="Jackson A.C."/>
        </authorList>
    </citation>
    <scope>NUCLEOTIDE SEQUENCE [LARGE SCALE GENOMIC DNA]</scope>
    <source>
        <strain evidence="6 7">N139</strain>
    </source>
</reference>
<evidence type="ECO:0000313" key="6">
    <source>
        <dbReference type="EMBL" id="RYC76969.1"/>
    </source>
</evidence>
<feature type="non-terminal residue" evidence="6">
    <location>
        <position position="1"/>
    </location>
</feature>
<name>A0A4Q2UX47_FUSOX</name>
<evidence type="ECO:0000256" key="1">
    <source>
        <dbReference type="ARBA" id="ARBA00001974"/>
    </source>
</evidence>
<proteinExistence type="predicted"/>
<dbReference type="AlphaFoldDB" id="A0A4Q2UX47"/>
<dbReference type="GO" id="GO:0071949">
    <property type="term" value="F:FAD binding"/>
    <property type="evidence" value="ECO:0007669"/>
    <property type="project" value="InterPro"/>
</dbReference>
<evidence type="ECO:0000256" key="2">
    <source>
        <dbReference type="ARBA" id="ARBA00022630"/>
    </source>
</evidence>
<protein>
    <recommendedName>
        <fullName evidence="5">FAD-binding domain-containing protein</fullName>
    </recommendedName>
</protein>
<keyword evidence="4" id="KW-0560">Oxidoreductase</keyword>
<gene>
    <name evidence="6" type="ORF">BFJ63_vAg20156</name>
</gene>
<keyword evidence="3" id="KW-0274">FAD</keyword>
<dbReference type="EMBL" id="MQTW01003131">
    <property type="protein sequence ID" value="RYC76969.1"/>
    <property type="molecule type" value="Genomic_DNA"/>
</dbReference>
<feature type="domain" description="FAD-binding" evidence="5">
    <location>
        <begin position="128"/>
        <end position="279"/>
    </location>
</feature>
<keyword evidence="2" id="KW-0285">Flavoprotein</keyword>
<dbReference type="Gene3D" id="3.50.50.60">
    <property type="entry name" value="FAD/NAD(P)-binding domain"/>
    <property type="match status" value="1"/>
</dbReference>
<feature type="non-terminal residue" evidence="6">
    <location>
        <position position="283"/>
    </location>
</feature>
<organism evidence="6 7">
    <name type="scientific">Fusarium oxysporum f. sp. narcissi</name>
    <dbReference type="NCBI Taxonomy" id="451672"/>
    <lineage>
        <taxon>Eukaryota</taxon>
        <taxon>Fungi</taxon>
        <taxon>Dikarya</taxon>
        <taxon>Ascomycota</taxon>
        <taxon>Pezizomycotina</taxon>
        <taxon>Sordariomycetes</taxon>
        <taxon>Hypocreomycetidae</taxon>
        <taxon>Hypocreales</taxon>
        <taxon>Nectriaceae</taxon>
        <taxon>Fusarium</taxon>
        <taxon>Fusarium oxysporum species complex</taxon>
    </lineage>
</organism>
<dbReference type="InterPro" id="IPR036188">
    <property type="entry name" value="FAD/NAD-bd_sf"/>
</dbReference>
<evidence type="ECO:0000256" key="3">
    <source>
        <dbReference type="ARBA" id="ARBA00022827"/>
    </source>
</evidence>
<dbReference type="InterPro" id="IPR050641">
    <property type="entry name" value="RIFMO-like"/>
</dbReference>
<dbReference type="PANTHER" id="PTHR43004">
    <property type="entry name" value="TRK SYSTEM POTASSIUM UPTAKE PROTEIN"/>
    <property type="match status" value="1"/>
</dbReference>